<organism evidence="1">
    <name type="scientific">Streptomyces sp. R41</name>
    <dbReference type="NCBI Taxonomy" id="3238632"/>
    <lineage>
        <taxon>Bacteria</taxon>
        <taxon>Bacillati</taxon>
        <taxon>Actinomycetota</taxon>
        <taxon>Actinomycetes</taxon>
        <taxon>Kitasatosporales</taxon>
        <taxon>Streptomycetaceae</taxon>
        <taxon>Streptomyces</taxon>
    </lineage>
</organism>
<proteinExistence type="predicted"/>
<dbReference type="Pfam" id="PF05988">
    <property type="entry name" value="DUF899"/>
    <property type="match status" value="1"/>
</dbReference>
<reference evidence="1" key="1">
    <citation type="submission" date="2024-07" db="EMBL/GenBank/DDBJ databases">
        <authorList>
            <person name="Yu S.T."/>
        </authorList>
    </citation>
    <scope>NUCLEOTIDE SEQUENCE</scope>
    <source>
        <strain evidence="1">R41</strain>
    </source>
</reference>
<evidence type="ECO:0000313" key="1">
    <source>
        <dbReference type="EMBL" id="XDQ54751.1"/>
    </source>
</evidence>
<dbReference type="InterPro" id="IPR010296">
    <property type="entry name" value="DUF899_thioredox"/>
</dbReference>
<sequence length="234" mass="26219">MATQEDAMVRHTRLAGETADYLAAREELRLAEIELMRGREQVAALRRALPEGPPVDDYTFVEGPADLAAGDTPVRETTLSSLFTAPDRPLIVYHFMYGKLQTEPCPMCTLWIDGFNGIAHHVERNADFVIAAAADPPTVRQHARNRGWHRLRLLSCGDSTFKYDLGSEDKDGEQDSTISVFTRDGDGAVRHSYSAHPRMAEDIKERGIDLLAPVWHLLDLTPQGRGDWYPSIDY</sequence>
<accession>A0AB39RJM7</accession>
<protein>
    <submittedName>
        <fullName evidence="1">DUF899 family protein</fullName>
    </submittedName>
</protein>
<dbReference type="EMBL" id="CP163443">
    <property type="protein sequence ID" value="XDQ54751.1"/>
    <property type="molecule type" value="Genomic_DNA"/>
</dbReference>
<gene>
    <name evidence="1" type="ORF">AB5J53_25370</name>
</gene>
<name>A0AB39RJM7_9ACTN</name>
<dbReference type="RefSeq" id="WP_369247950.1">
    <property type="nucleotide sequence ID" value="NZ_CP163443.1"/>
</dbReference>
<dbReference type="AlphaFoldDB" id="A0AB39RJM7"/>